<geneLocation type="plasmid" evidence="2 3">
    <name>pKPN7</name>
</geneLocation>
<feature type="domain" description="DnaD N-terminal" evidence="1">
    <location>
        <begin position="3"/>
        <end position="94"/>
    </location>
</feature>
<gene>
    <name evidence="2" type="ORF">KPN_pKPN7p10262</name>
</gene>
<dbReference type="Pfam" id="PF21984">
    <property type="entry name" value="DnaD_N"/>
    <property type="match status" value="1"/>
</dbReference>
<sequence>MVLELSNTEMLLLIHLISFIHFADTPAFPSISTLAGRINQHPRTVQRTINKLISKGVLKRKIRAKSVNDKGLSNLYSFEPLIEKLLISISNNKDQYEELQKEQGERDLKTVDQLVRIAAAGGGLRLSASTKTVDQLVRIAAAAGNSITPNKAKLVLFDLESKTVDELVRIAAAGKGCVLFELE</sequence>
<dbReference type="InterPro" id="IPR036390">
    <property type="entry name" value="WH_DNA-bd_sf"/>
</dbReference>
<dbReference type="EnsemblBacteria" id="ABR80644">
    <property type="protein sequence ID" value="ABR80644"/>
    <property type="gene ID" value="KPN_pKPN7p10262"/>
</dbReference>
<dbReference type="AlphaFoldDB" id="A6TJ71"/>
<evidence type="ECO:0000259" key="1">
    <source>
        <dbReference type="Pfam" id="PF21984"/>
    </source>
</evidence>
<dbReference type="HOGENOM" id="CLU_1473346_0_0_6"/>
<dbReference type="SUPFAM" id="SSF46785">
    <property type="entry name" value="Winged helix' DNA-binding domain"/>
    <property type="match status" value="1"/>
</dbReference>
<dbReference type="Proteomes" id="UP000000265">
    <property type="component" value="Plasmid pKPN7"/>
</dbReference>
<dbReference type="InterPro" id="IPR036388">
    <property type="entry name" value="WH-like_DNA-bd_sf"/>
</dbReference>
<dbReference type="Gene3D" id="1.10.10.10">
    <property type="entry name" value="Winged helix-like DNA-binding domain superfamily/Winged helix DNA-binding domain"/>
    <property type="match status" value="1"/>
</dbReference>
<organism evidence="2 3">
    <name type="scientific">Klebsiella pneumoniae subsp. pneumoniae (strain ATCC 700721 / MGH 78578)</name>
    <dbReference type="NCBI Taxonomy" id="272620"/>
    <lineage>
        <taxon>Bacteria</taxon>
        <taxon>Pseudomonadati</taxon>
        <taxon>Pseudomonadota</taxon>
        <taxon>Gammaproteobacteria</taxon>
        <taxon>Enterobacterales</taxon>
        <taxon>Enterobacteriaceae</taxon>
        <taxon>Klebsiella/Raoultella group</taxon>
        <taxon>Klebsiella</taxon>
        <taxon>Klebsiella pneumoniae complex</taxon>
    </lineage>
</organism>
<evidence type="ECO:0000313" key="2">
    <source>
        <dbReference type="EMBL" id="ABR80644.1"/>
    </source>
</evidence>
<accession>A6TJ71</accession>
<reference evidence="2 3" key="1">
    <citation type="submission" date="2006-09" db="EMBL/GenBank/DDBJ databases">
        <authorList>
            <consortium name="The Klebsiella pneumonia Genome Sequencing Project"/>
            <person name="McClelland M."/>
            <person name="Sanderson E.K."/>
            <person name="Spieth J."/>
            <person name="Clifton W.S."/>
            <person name="Latreille P."/>
            <person name="Sabo A."/>
            <person name="Pepin K."/>
            <person name="Bhonagiri V."/>
            <person name="Porwollik S."/>
            <person name="Ali J."/>
            <person name="Wilson R.K."/>
        </authorList>
    </citation>
    <scope>NUCLEOTIDE SEQUENCE [LARGE SCALE GENOMIC DNA]</scope>
    <source>
        <strain evidence="3">ATCC 700721 / MGH 78578</strain>
        <plasmid evidence="2 3">pKPN7</plasmid>
    </source>
</reference>
<name>A6TJ71_KLEP7</name>
<dbReference type="EMBL" id="CP000652">
    <property type="protein sequence ID" value="ABR80644.1"/>
    <property type="molecule type" value="Genomic_DNA"/>
</dbReference>
<proteinExistence type="predicted"/>
<dbReference type="KEGG" id="kpn:KPN_pKPN7p10262"/>
<protein>
    <recommendedName>
        <fullName evidence="1">DnaD N-terminal domain-containing protein</fullName>
    </recommendedName>
</protein>
<evidence type="ECO:0000313" key="3">
    <source>
        <dbReference type="Proteomes" id="UP000000265"/>
    </source>
</evidence>
<dbReference type="InterPro" id="IPR053843">
    <property type="entry name" value="DnaD_N"/>
</dbReference>
<keyword evidence="2" id="KW-0614">Plasmid</keyword>